<dbReference type="Gene3D" id="2.40.50.140">
    <property type="entry name" value="Nucleic acid-binding proteins"/>
    <property type="match status" value="1"/>
</dbReference>
<name>A0A9P4UTI8_9PEZI</name>
<evidence type="ECO:0000313" key="2">
    <source>
        <dbReference type="Proteomes" id="UP000799441"/>
    </source>
</evidence>
<organism evidence="1 2">
    <name type="scientific">Polychaeton citri CBS 116435</name>
    <dbReference type="NCBI Taxonomy" id="1314669"/>
    <lineage>
        <taxon>Eukaryota</taxon>
        <taxon>Fungi</taxon>
        <taxon>Dikarya</taxon>
        <taxon>Ascomycota</taxon>
        <taxon>Pezizomycotina</taxon>
        <taxon>Dothideomycetes</taxon>
        <taxon>Dothideomycetidae</taxon>
        <taxon>Capnodiales</taxon>
        <taxon>Capnodiaceae</taxon>
        <taxon>Polychaeton</taxon>
    </lineage>
</organism>
<comment type="caution">
    <text evidence="1">The sequence shown here is derived from an EMBL/GenBank/DDBJ whole genome shotgun (WGS) entry which is preliminary data.</text>
</comment>
<evidence type="ECO:0000313" key="1">
    <source>
        <dbReference type="EMBL" id="KAF2724783.1"/>
    </source>
</evidence>
<accession>A0A9P4UTI8</accession>
<dbReference type="Proteomes" id="UP000799441">
    <property type="component" value="Unassembled WGS sequence"/>
</dbReference>
<dbReference type="EMBL" id="MU003770">
    <property type="protein sequence ID" value="KAF2724783.1"/>
    <property type="molecule type" value="Genomic_DNA"/>
</dbReference>
<reference evidence="1" key="1">
    <citation type="journal article" date="2020" name="Stud. Mycol.">
        <title>101 Dothideomycetes genomes: a test case for predicting lifestyles and emergence of pathogens.</title>
        <authorList>
            <person name="Haridas S."/>
            <person name="Albert R."/>
            <person name="Binder M."/>
            <person name="Bloem J."/>
            <person name="Labutti K."/>
            <person name="Salamov A."/>
            <person name="Andreopoulos B."/>
            <person name="Baker S."/>
            <person name="Barry K."/>
            <person name="Bills G."/>
            <person name="Bluhm B."/>
            <person name="Cannon C."/>
            <person name="Castanera R."/>
            <person name="Culley D."/>
            <person name="Daum C."/>
            <person name="Ezra D."/>
            <person name="Gonzalez J."/>
            <person name="Henrissat B."/>
            <person name="Kuo A."/>
            <person name="Liang C."/>
            <person name="Lipzen A."/>
            <person name="Lutzoni F."/>
            <person name="Magnuson J."/>
            <person name="Mondo S."/>
            <person name="Nolan M."/>
            <person name="Ohm R."/>
            <person name="Pangilinan J."/>
            <person name="Park H.-J."/>
            <person name="Ramirez L."/>
            <person name="Alfaro M."/>
            <person name="Sun H."/>
            <person name="Tritt A."/>
            <person name="Yoshinaga Y."/>
            <person name="Zwiers L.-H."/>
            <person name="Turgeon B."/>
            <person name="Goodwin S."/>
            <person name="Spatafora J."/>
            <person name="Crous P."/>
            <person name="Grigoriev I."/>
        </authorList>
    </citation>
    <scope>NUCLEOTIDE SEQUENCE</scope>
    <source>
        <strain evidence="1">CBS 116435</strain>
    </source>
</reference>
<protein>
    <submittedName>
        <fullName evidence="1">Uncharacterized protein</fullName>
    </submittedName>
</protein>
<dbReference type="AlphaFoldDB" id="A0A9P4UTI8"/>
<proteinExistence type="predicted"/>
<gene>
    <name evidence="1" type="ORF">K431DRAFT_191696</name>
</gene>
<keyword evidence="2" id="KW-1185">Reference proteome</keyword>
<dbReference type="OrthoDB" id="5378679at2759"/>
<sequence length="175" mass="19555">IIDLIHIPSAAHVLFLNPQTITVDLIVGIIAISAPKTVSFRRKRNYERQIIELTIGDNTRAGFAVNIWLRPEQLLVNAQRVREKDHGDLESDTLRRILRHLRKGDLIALQNVALSTFRGNVYGQSLNRGFAKNSTKITRIERGSALFEAHAATVPDLVAKIESVAQWVGDFVGEP</sequence>
<feature type="non-terminal residue" evidence="1">
    <location>
        <position position="1"/>
    </location>
</feature>
<feature type="non-terminal residue" evidence="1">
    <location>
        <position position="175"/>
    </location>
</feature>
<dbReference type="InterPro" id="IPR012340">
    <property type="entry name" value="NA-bd_OB-fold"/>
</dbReference>